<feature type="transmembrane region" description="Helical" evidence="7">
    <location>
        <begin position="116"/>
        <end position="134"/>
    </location>
</feature>
<feature type="transmembrane region" description="Helical" evidence="7">
    <location>
        <begin position="384"/>
        <end position="404"/>
    </location>
</feature>
<keyword evidence="4" id="KW-0769">Symport</keyword>
<evidence type="ECO:0000256" key="7">
    <source>
        <dbReference type="SAM" id="Phobius"/>
    </source>
</evidence>
<feature type="transmembrane region" description="Helical" evidence="7">
    <location>
        <begin position="268"/>
        <end position="297"/>
    </location>
</feature>
<comment type="caution">
    <text evidence="8">The sequence shown here is derived from an EMBL/GenBank/DDBJ whole genome shotgun (WGS) entry which is preliminary data.</text>
</comment>
<protein>
    <submittedName>
        <fullName evidence="8">Mn2+/Fe2+ NRAMP family transporter</fullName>
    </submittedName>
</protein>
<comment type="subcellular location">
    <subcellularLocation>
        <location evidence="1">Membrane</location>
        <topology evidence="1">Multi-pass membrane protein</topology>
    </subcellularLocation>
</comment>
<dbReference type="EMBL" id="JAVDRF010000004">
    <property type="protein sequence ID" value="MDR6536537.1"/>
    <property type="molecule type" value="Genomic_DNA"/>
</dbReference>
<evidence type="ECO:0000256" key="2">
    <source>
        <dbReference type="ARBA" id="ARBA00022448"/>
    </source>
</evidence>
<feature type="transmembrane region" description="Helical" evidence="7">
    <location>
        <begin position="34"/>
        <end position="56"/>
    </location>
</feature>
<dbReference type="RefSeq" id="WP_309901639.1">
    <property type="nucleotide sequence ID" value="NZ_JAVDRF010000004.1"/>
</dbReference>
<feature type="transmembrane region" description="Helical" evidence="7">
    <location>
        <begin position="7"/>
        <end position="28"/>
    </location>
</feature>
<dbReference type="InterPro" id="IPR001046">
    <property type="entry name" value="NRAMP_fam"/>
</dbReference>
<dbReference type="Pfam" id="PF01566">
    <property type="entry name" value="Nramp"/>
    <property type="match status" value="1"/>
</dbReference>
<dbReference type="PANTHER" id="PTHR11706:SF33">
    <property type="entry name" value="NATURAL RESISTANCE-ASSOCIATED MACROPHAGE PROTEIN 2"/>
    <property type="match status" value="1"/>
</dbReference>
<evidence type="ECO:0000256" key="3">
    <source>
        <dbReference type="ARBA" id="ARBA00022692"/>
    </source>
</evidence>
<feature type="transmembrane region" description="Helical" evidence="7">
    <location>
        <begin position="344"/>
        <end position="363"/>
    </location>
</feature>
<feature type="transmembrane region" description="Helical" evidence="7">
    <location>
        <begin position="318"/>
        <end position="338"/>
    </location>
</feature>
<dbReference type="NCBIfam" id="NF037982">
    <property type="entry name" value="Nramp_1"/>
    <property type="match status" value="1"/>
</dbReference>
<evidence type="ECO:0000256" key="6">
    <source>
        <dbReference type="ARBA" id="ARBA00023136"/>
    </source>
</evidence>
<keyword evidence="6 7" id="KW-0472">Membrane</keyword>
<keyword evidence="9" id="KW-1185">Reference proteome</keyword>
<keyword evidence="2" id="KW-0813">Transport</keyword>
<feature type="transmembrane region" description="Helical" evidence="7">
    <location>
        <begin position="223"/>
        <end position="248"/>
    </location>
</feature>
<evidence type="ECO:0000313" key="9">
    <source>
        <dbReference type="Proteomes" id="UP001184230"/>
    </source>
</evidence>
<keyword evidence="3 7" id="KW-0812">Transmembrane</keyword>
<keyword evidence="5 7" id="KW-1133">Transmembrane helix</keyword>
<evidence type="ECO:0000313" key="8">
    <source>
        <dbReference type="EMBL" id="MDR6536537.1"/>
    </source>
</evidence>
<name>A0ABU1NDM1_9BURK</name>
<accession>A0ABU1NDM1</accession>
<dbReference type="Proteomes" id="UP001184230">
    <property type="component" value="Unassembled WGS sequence"/>
</dbReference>
<organism evidence="8 9">
    <name type="scientific">Variovorax soli</name>
    <dbReference type="NCBI Taxonomy" id="376815"/>
    <lineage>
        <taxon>Bacteria</taxon>
        <taxon>Pseudomonadati</taxon>
        <taxon>Pseudomonadota</taxon>
        <taxon>Betaproteobacteria</taxon>
        <taxon>Burkholderiales</taxon>
        <taxon>Comamonadaceae</taxon>
        <taxon>Variovorax</taxon>
    </lineage>
</organism>
<evidence type="ECO:0000256" key="5">
    <source>
        <dbReference type="ARBA" id="ARBA00022989"/>
    </source>
</evidence>
<reference evidence="8 9" key="1">
    <citation type="submission" date="2023-07" db="EMBL/GenBank/DDBJ databases">
        <title>Sorghum-associated microbial communities from plants grown in Nebraska, USA.</title>
        <authorList>
            <person name="Schachtman D."/>
        </authorList>
    </citation>
    <scope>NUCLEOTIDE SEQUENCE [LARGE SCALE GENOMIC DNA]</scope>
    <source>
        <strain evidence="8 9">DS1781</strain>
    </source>
</reference>
<sequence length="412" mass="43787">MSQLLELALGVMTALGGFVDIGELVFAMGAGARFGYALLWVVVVGTVGIALFGEMSGRIAAVLKKPAFEIVRERFGFARGLGILIASNLVNLLTCAAEIGGMAVILQLLFGSDYRLMLLAAAGLLLVTVFVLPFRWIERLFGLLGLTLLVYAVAAVQLRPNWNDVARGLVPHLPGQESPGLAVYAYYASGLLSSILMPYEIYFYSSGGIEDKWTPKDLTVNKVTAGVGFAFGGLLTMALIVVGAILFLPQGIDPQRLSSSVFGATVPLGRIGFVLALAGIFFAVGGAAVETALAAAYNITQFFGWPWGKAKKPREVPIFTVCWMAAIVLGTAVAVSGINPVDVVEYSVIFAVVVLPLTYFPILQLAGDKGRMGKHVNSRIIHGLGWIYFGLICVVAVAAVPLLIVTRMGQNQ</sequence>
<evidence type="ECO:0000256" key="4">
    <source>
        <dbReference type="ARBA" id="ARBA00022847"/>
    </source>
</evidence>
<feature type="transmembrane region" description="Helical" evidence="7">
    <location>
        <begin position="141"/>
        <end position="162"/>
    </location>
</feature>
<evidence type="ECO:0000256" key="1">
    <source>
        <dbReference type="ARBA" id="ARBA00004141"/>
    </source>
</evidence>
<proteinExistence type="predicted"/>
<feature type="transmembrane region" description="Helical" evidence="7">
    <location>
        <begin position="77"/>
        <end position="110"/>
    </location>
</feature>
<gene>
    <name evidence="8" type="ORF">J2739_002310</name>
</gene>
<dbReference type="PANTHER" id="PTHR11706">
    <property type="entry name" value="SOLUTE CARRIER PROTEIN FAMILY 11 MEMBER"/>
    <property type="match status" value="1"/>
</dbReference>
<feature type="transmembrane region" description="Helical" evidence="7">
    <location>
        <begin position="182"/>
        <end position="202"/>
    </location>
</feature>